<reference evidence="2 3" key="1">
    <citation type="journal article" date="2014" name="PLoS Genet.">
        <title>Hidden diversity in honey bee gut symbionts detected by single-cell genomics.</title>
        <authorList>
            <person name="Engel P."/>
            <person name="Stepanauskas R."/>
            <person name="Moran N."/>
        </authorList>
    </citation>
    <scope>NUCLEOTIDE SEQUENCE [LARGE SCALE GENOMIC DNA]</scope>
    <source>
        <strain evidence="2 3">SCGC AB-598-J21</strain>
    </source>
</reference>
<evidence type="ECO:0008006" key="4">
    <source>
        <dbReference type="Google" id="ProtNLM"/>
    </source>
</evidence>
<dbReference type="AlphaFoldDB" id="A0A074V8J1"/>
<comment type="caution">
    <text evidence="2">The sequence shown here is derived from an EMBL/GenBank/DDBJ whole genome shotgun (WGS) entry which is preliminary data.</text>
</comment>
<dbReference type="EMBL" id="AVQL01000339">
    <property type="protein sequence ID" value="KEQ01743.1"/>
    <property type="molecule type" value="Genomic_DNA"/>
</dbReference>
<evidence type="ECO:0000313" key="3">
    <source>
        <dbReference type="Proteomes" id="UP000027644"/>
    </source>
</evidence>
<evidence type="ECO:0000313" key="2">
    <source>
        <dbReference type="EMBL" id="KEQ01743.1"/>
    </source>
</evidence>
<evidence type="ECO:0000313" key="1">
    <source>
        <dbReference type="EMBL" id="KEQ01591.1"/>
    </source>
</evidence>
<sequence length="138" mass="16022">MNNGLKLENIEAYFAEHKLPKFDSSSILYGSIDAKLWLKIVITEFSGLFIKHLLIYFNAEKIILIGLTLNTNLTDAITVIPMTEVSELSFKSGFIRGTLTFKFKQKEYLIKVPNFILVAKWQKRNLKNILQRYIIKYS</sequence>
<accession>A0A074V8J1</accession>
<organism evidence="2 3">
    <name type="scientific">Snodgrassella alvi SCGC AB-598-J21</name>
    <dbReference type="NCBI Taxonomy" id="1385367"/>
    <lineage>
        <taxon>Bacteria</taxon>
        <taxon>Pseudomonadati</taxon>
        <taxon>Pseudomonadota</taxon>
        <taxon>Betaproteobacteria</taxon>
        <taxon>Neisseriales</taxon>
        <taxon>Neisseriaceae</taxon>
        <taxon>Snodgrassella</taxon>
    </lineage>
</organism>
<dbReference type="EMBL" id="AVQL01000390">
    <property type="protein sequence ID" value="KEQ01591.1"/>
    <property type="molecule type" value="Genomic_DNA"/>
</dbReference>
<dbReference type="Proteomes" id="UP000027644">
    <property type="component" value="Unassembled WGS sequence"/>
</dbReference>
<gene>
    <name evidence="2" type="ORF">SASC598J21_004800</name>
    <name evidence="1" type="ORF">SASC598J21_006320</name>
</gene>
<proteinExistence type="predicted"/>
<protein>
    <recommendedName>
        <fullName evidence="4">YokE-like PH domain-containing protein</fullName>
    </recommendedName>
</protein>
<name>A0A074V8J1_9NEIS</name>